<dbReference type="AlphaFoldDB" id="A0A938X0H3"/>
<dbReference type="Pfam" id="PF13377">
    <property type="entry name" value="Peripla_BP_3"/>
    <property type="match status" value="1"/>
</dbReference>
<dbReference type="InterPro" id="IPR028082">
    <property type="entry name" value="Peripla_BP_I"/>
</dbReference>
<dbReference type="GO" id="GO:0000976">
    <property type="term" value="F:transcription cis-regulatory region binding"/>
    <property type="evidence" value="ECO:0007669"/>
    <property type="project" value="TreeGrafter"/>
</dbReference>
<evidence type="ECO:0000259" key="5">
    <source>
        <dbReference type="PROSITE" id="PS50932"/>
    </source>
</evidence>
<dbReference type="RefSeq" id="WP_204469751.1">
    <property type="nucleotide sequence ID" value="NZ_JACLYU010000034.1"/>
</dbReference>
<comment type="caution">
    <text evidence="6">The sequence shown here is derived from an EMBL/GenBank/DDBJ whole genome shotgun (WGS) entry which is preliminary data.</text>
</comment>
<dbReference type="GO" id="GO:0003700">
    <property type="term" value="F:DNA-binding transcription factor activity"/>
    <property type="evidence" value="ECO:0007669"/>
    <property type="project" value="TreeGrafter"/>
</dbReference>
<dbReference type="Proteomes" id="UP000718821">
    <property type="component" value="Unassembled WGS sequence"/>
</dbReference>
<organism evidence="6 7">
    <name type="scientific">Bifidobacterium pullorum subsp. saeculare</name>
    <dbReference type="NCBI Taxonomy" id="78257"/>
    <lineage>
        <taxon>Bacteria</taxon>
        <taxon>Bacillati</taxon>
        <taxon>Actinomycetota</taxon>
        <taxon>Actinomycetes</taxon>
        <taxon>Bifidobacteriales</taxon>
        <taxon>Bifidobacteriaceae</taxon>
        <taxon>Bifidobacterium</taxon>
    </lineage>
</organism>
<sequence>MVGMRDVARKAGVSLSTVSLVVNGTGYVSDAMRTRVEAAMRELDYIPNELARNLFRGRTGTIGVIVPTIRHPFFASLAAALQRAFAAQGRRTLLCSTADADAGEAEYVDMLRRHMMDGIVMAAHTEHTPDYWTSIGRPVVAFDRMLGEGIPTVGSDHEQGGRLAAERLLAGGARHVVTVGGPRSQFDAAVGDPGAAGAAGTFPTVRYHLTVERLFAQAGGRWDYVDAGAVSALADHAAAARAVFDRFPDADAIVGSDLVAACCVQEAWARGIRVPEDVQIVAYDGTYVADVAGVPLTAVVQDLDAIADRIAARMDAAIGGGDGAAGGAGAADGAADGVAGDISGTGSAVGEGPAGGAEGAGSACAAPDVGAPDIVPVRFLPRASTR</sequence>
<protein>
    <submittedName>
        <fullName evidence="6">LacI family DNA-binding transcriptional regulator</fullName>
    </submittedName>
</protein>
<keyword evidence="2" id="KW-0805">Transcription regulation</keyword>
<keyword evidence="4" id="KW-0804">Transcription</keyword>
<proteinExistence type="predicted"/>
<dbReference type="SUPFAM" id="SSF53822">
    <property type="entry name" value="Periplasmic binding protein-like I"/>
    <property type="match status" value="1"/>
</dbReference>
<dbReference type="EMBL" id="JACLYU010000034">
    <property type="protein sequence ID" value="MBM6700433.1"/>
    <property type="molecule type" value="Genomic_DNA"/>
</dbReference>
<accession>A0A938X0H3</accession>
<dbReference type="CDD" id="cd01392">
    <property type="entry name" value="HTH_LacI"/>
    <property type="match status" value="1"/>
</dbReference>
<dbReference type="SUPFAM" id="SSF47413">
    <property type="entry name" value="lambda repressor-like DNA-binding domains"/>
    <property type="match status" value="1"/>
</dbReference>
<reference evidence="6" key="1">
    <citation type="submission" date="2020-08" db="EMBL/GenBank/DDBJ databases">
        <authorList>
            <person name="Cejkova D."/>
            <person name="Kubasova T."/>
            <person name="Jahodarova E."/>
            <person name="Rychlik I."/>
        </authorList>
    </citation>
    <scope>NUCLEOTIDE SEQUENCE</scope>
    <source>
        <strain evidence="6">An836</strain>
    </source>
</reference>
<dbReference type="InterPro" id="IPR046335">
    <property type="entry name" value="LacI/GalR-like_sensor"/>
</dbReference>
<dbReference type="PANTHER" id="PTHR30146:SF95">
    <property type="entry name" value="RIBOSE OPERON REPRESSOR"/>
    <property type="match status" value="1"/>
</dbReference>
<name>A0A938X0H3_9BIFI</name>
<evidence type="ECO:0000256" key="1">
    <source>
        <dbReference type="ARBA" id="ARBA00022491"/>
    </source>
</evidence>
<dbReference type="InterPro" id="IPR010982">
    <property type="entry name" value="Lambda_DNA-bd_dom_sf"/>
</dbReference>
<dbReference type="Gene3D" id="3.40.50.2300">
    <property type="match status" value="2"/>
</dbReference>
<keyword evidence="7" id="KW-1185">Reference proteome</keyword>
<feature type="domain" description="HTH lacI-type" evidence="5">
    <location>
        <begin position="2"/>
        <end position="56"/>
    </location>
</feature>
<dbReference type="InterPro" id="IPR001761">
    <property type="entry name" value="Peripla_BP/Lac1_sug-bd_dom"/>
</dbReference>
<dbReference type="InterPro" id="IPR000843">
    <property type="entry name" value="HTH_LacI"/>
</dbReference>
<dbReference type="SMART" id="SM00354">
    <property type="entry name" value="HTH_LACI"/>
    <property type="match status" value="1"/>
</dbReference>
<evidence type="ECO:0000256" key="3">
    <source>
        <dbReference type="ARBA" id="ARBA00023125"/>
    </source>
</evidence>
<gene>
    <name evidence="6" type="ORF">H7U32_09045</name>
</gene>
<dbReference type="Gene3D" id="1.10.260.40">
    <property type="entry name" value="lambda repressor-like DNA-binding domains"/>
    <property type="match status" value="1"/>
</dbReference>
<keyword evidence="3 6" id="KW-0238">DNA-binding</keyword>
<evidence type="ECO:0000313" key="6">
    <source>
        <dbReference type="EMBL" id="MBM6700433.1"/>
    </source>
</evidence>
<dbReference type="Pfam" id="PF00532">
    <property type="entry name" value="Peripla_BP_1"/>
    <property type="match status" value="1"/>
</dbReference>
<evidence type="ECO:0000256" key="4">
    <source>
        <dbReference type="ARBA" id="ARBA00023163"/>
    </source>
</evidence>
<dbReference type="Pfam" id="PF00356">
    <property type="entry name" value="LacI"/>
    <property type="match status" value="1"/>
</dbReference>
<dbReference type="PANTHER" id="PTHR30146">
    <property type="entry name" value="LACI-RELATED TRANSCRIPTIONAL REPRESSOR"/>
    <property type="match status" value="1"/>
</dbReference>
<reference evidence="6" key="2">
    <citation type="journal article" date="2021" name="Sci. Rep.">
        <title>The distribution of antibiotic resistance genes in chicken gut microbiota commensals.</title>
        <authorList>
            <person name="Juricova H."/>
            <person name="Matiasovicova J."/>
            <person name="Kubasova T."/>
            <person name="Cejkova D."/>
            <person name="Rychlik I."/>
        </authorList>
    </citation>
    <scope>NUCLEOTIDE SEQUENCE</scope>
    <source>
        <strain evidence="6">An836</strain>
    </source>
</reference>
<dbReference type="PROSITE" id="PS00356">
    <property type="entry name" value="HTH_LACI_1"/>
    <property type="match status" value="1"/>
</dbReference>
<keyword evidence="1" id="KW-0678">Repressor</keyword>
<evidence type="ECO:0000256" key="2">
    <source>
        <dbReference type="ARBA" id="ARBA00023015"/>
    </source>
</evidence>
<dbReference type="PROSITE" id="PS50932">
    <property type="entry name" value="HTH_LACI_2"/>
    <property type="match status" value="1"/>
</dbReference>
<evidence type="ECO:0000313" key="7">
    <source>
        <dbReference type="Proteomes" id="UP000718821"/>
    </source>
</evidence>